<reference evidence="2 3" key="1">
    <citation type="submission" date="2018-10" db="EMBL/GenBank/DDBJ databases">
        <title>Genomic Encyclopedia of Archaeal and Bacterial Type Strains, Phase II (KMG-II): from individual species to whole genera.</title>
        <authorList>
            <person name="Goeker M."/>
        </authorList>
    </citation>
    <scope>NUCLEOTIDE SEQUENCE [LARGE SCALE GENOMIC DNA]</scope>
    <source>
        <strain evidence="2 3">DSM 18602</strain>
    </source>
</reference>
<organism evidence="2 3">
    <name type="scientific">Mucilaginibacter gracilis</name>
    <dbReference type="NCBI Taxonomy" id="423350"/>
    <lineage>
        <taxon>Bacteria</taxon>
        <taxon>Pseudomonadati</taxon>
        <taxon>Bacteroidota</taxon>
        <taxon>Sphingobacteriia</taxon>
        <taxon>Sphingobacteriales</taxon>
        <taxon>Sphingobacteriaceae</taxon>
        <taxon>Mucilaginibacter</taxon>
    </lineage>
</organism>
<dbReference type="OrthoDB" id="1494015at2"/>
<evidence type="ECO:0000313" key="2">
    <source>
        <dbReference type="EMBL" id="RKR84248.1"/>
    </source>
</evidence>
<sequence>MKSLLILLLVSVMAITARAQFAPGYYYDINGEKVPGLINRYPSGKGIMKDEGFIEFKDDDKARPQRLSASMIHGFVVGRDSFAIAHAPRFGAWTKNELDFVQVVVSGPTNLYMIAGGSGGDSGRPSGSRIQPMVSTGIGTGGAGMGGGIGINLGGGGGSGRGAAHNVFYYGETTGTMLPFKKETFVETMGDVMGDEPQVVEKIRDGTFNIDNIDGLVKYYKIIVASHK</sequence>
<dbReference type="AlphaFoldDB" id="A0A495J763"/>
<accession>A0A495J763</accession>
<comment type="caution">
    <text evidence="2">The sequence shown here is derived from an EMBL/GenBank/DDBJ whole genome shotgun (WGS) entry which is preliminary data.</text>
</comment>
<feature type="signal peptide" evidence="1">
    <location>
        <begin position="1"/>
        <end position="19"/>
    </location>
</feature>
<keyword evidence="1" id="KW-0732">Signal</keyword>
<evidence type="ECO:0000256" key="1">
    <source>
        <dbReference type="SAM" id="SignalP"/>
    </source>
</evidence>
<evidence type="ECO:0000313" key="3">
    <source>
        <dbReference type="Proteomes" id="UP000268007"/>
    </source>
</evidence>
<dbReference type="Proteomes" id="UP000268007">
    <property type="component" value="Unassembled WGS sequence"/>
</dbReference>
<name>A0A495J763_9SPHI</name>
<keyword evidence="3" id="KW-1185">Reference proteome</keyword>
<protein>
    <submittedName>
        <fullName evidence="2">Uncharacterized protein</fullName>
    </submittedName>
</protein>
<dbReference type="EMBL" id="RBKU01000001">
    <property type="protein sequence ID" value="RKR84248.1"/>
    <property type="molecule type" value="Genomic_DNA"/>
</dbReference>
<proteinExistence type="predicted"/>
<dbReference type="RefSeq" id="WP_121199750.1">
    <property type="nucleotide sequence ID" value="NZ_RBKU01000001.1"/>
</dbReference>
<feature type="chain" id="PRO_5019724096" evidence="1">
    <location>
        <begin position="20"/>
        <end position="228"/>
    </location>
</feature>
<gene>
    <name evidence="2" type="ORF">BDD43_4478</name>
</gene>